<accession>A0A7T6Z4B5</accession>
<gene>
    <name evidence="2" type="ORF">HUG15_14600</name>
</gene>
<dbReference type="Proteomes" id="UP000595823">
    <property type="component" value="Chromosome"/>
</dbReference>
<dbReference type="InterPro" id="IPR029069">
    <property type="entry name" value="HotDog_dom_sf"/>
</dbReference>
<dbReference type="KEGG" id="scia:HUG15_14600"/>
<evidence type="ECO:0000259" key="1">
    <source>
        <dbReference type="Pfam" id="PF03061"/>
    </source>
</evidence>
<organism evidence="2 3">
    <name type="scientific">Salicibibacter cibarius</name>
    <dbReference type="NCBI Taxonomy" id="2743000"/>
    <lineage>
        <taxon>Bacteria</taxon>
        <taxon>Bacillati</taxon>
        <taxon>Bacillota</taxon>
        <taxon>Bacilli</taxon>
        <taxon>Bacillales</taxon>
        <taxon>Bacillaceae</taxon>
        <taxon>Salicibibacter</taxon>
    </lineage>
</organism>
<evidence type="ECO:0000313" key="3">
    <source>
        <dbReference type="Proteomes" id="UP000595823"/>
    </source>
</evidence>
<dbReference type="AlphaFoldDB" id="A0A7T6Z4B5"/>
<evidence type="ECO:0000313" key="2">
    <source>
        <dbReference type="EMBL" id="QQK76674.1"/>
    </source>
</evidence>
<proteinExistence type="predicted"/>
<sequence length="163" mass="18009">MEEKAMKAIQDDYPDDFACCYGCGRLNESGYRLRTGWSGENTVTIYTPRPEHTGGIPDFVYGGLLASLIDCHGTGSASLYLHRKNGNEIGDGIHPPRFVTSSLNVDYKHPTPIGEPLKAIGTVEEIHPKKYKVYTEVFATDNLVVTGEVVAVLMPKTFRKENT</sequence>
<keyword evidence="3" id="KW-1185">Reference proteome</keyword>
<dbReference type="Pfam" id="PF03061">
    <property type="entry name" value="4HBT"/>
    <property type="match status" value="1"/>
</dbReference>
<dbReference type="InterPro" id="IPR006683">
    <property type="entry name" value="Thioestr_dom"/>
</dbReference>
<dbReference type="SUPFAM" id="SSF54637">
    <property type="entry name" value="Thioesterase/thiol ester dehydrase-isomerase"/>
    <property type="match status" value="1"/>
</dbReference>
<feature type="domain" description="Thioesterase" evidence="1">
    <location>
        <begin position="59"/>
        <end position="144"/>
    </location>
</feature>
<dbReference type="Gene3D" id="3.10.129.10">
    <property type="entry name" value="Hotdog Thioesterase"/>
    <property type="match status" value="1"/>
</dbReference>
<protein>
    <submittedName>
        <fullName evidence="2">PaaI family thioesterase</fullName>
    </submittedName>
</protein>
<name>A0A7T6Z4B5_9BACI</name>
<dbReference type="RefSeq" id="WP_200123802.1">
    <property type="nucleotide sequence ID" value="NZ_CP054705.1"/>
</dbReference>
<reference evidence="2 3" key="1">
    <citation type="submission" date="2020-06" db="EMBL/GenBank/DDBJ databases">
        <title>Genomic analysis of Salicibibacter sp. NKC5-3.</title>
        <authorList>
            <person name="Oh Y.J."/>
        </authorList>
    </citation>
    <scope>NUCLEOTIDE SEQUENCE [LARGE SCALE GENOMIC DNA]</scope>
    <source>
        <strain evidence="2 3">NKC5-3</strain>
    </source>
</reference>
<dbReference type="CDD" id="cd03443">
    <property type="entry name" value="PaaI_thioesterase"/>
    <property type="match status" value="1"/>
</dbReference>
<dbReference type="EMBL" id="CP054705">
    <property type="protein sequence ID" value="QQK76674.1"/>
    <property type="molecule type" value="Genomic_DNA"/>
</dbReference>